<proteinExistence type="predicted"/>
<protein>
    <submittedName>
        <fullName evidence="2">Aste57867_14095 protein</fullName>
    </submittedName>
</protein>
<name>A0A485L053_9STRA</name>
<reference evidence="2 3" key="1">
    <citation type="submission" date="2019-03" db="EMBL/GenBank/DDBJ databases">
        <authorList>
            <person name="Gaulin E."/>
            <person name="Dumas B."/>
        </authorList>
    </citation>
    <scope>NUCLEOTIDE SEQUENCE [LARGE SCALE GENOMIC DNA]</scope>
    <source>
        <strain evidence="2">CBS 568.67</strain>
    </source>
</reference>
<dbReference type="AlphaFoldDB" id="A0A485L053"/>
<accession>A0A485L053</accession>
<evidence type="ECO:0000313" key="1">
    <source>
        <dbReference type="EMBL" id="KAF0695057.1"/>
    </source>
</evidence>
<evidence type="ECO:0000313" key="2">
    <source>
        <dbReference type="EMBL" id="VFT90923.1"/>
    </source>
</evidence>
<gene>
    <name evidence="2" type="primary">Aste57867_14095</name>
    <name evidence="1" type="ORF">As57867_014044</name>
    <name evidence="2" type="ORF">ASTE57867_14095</name>
</gene>
<dbReference type="EMBL" id="CAADRA010005540">
    <property type="protein sequence ID" value="VFT90923.1"/>
    <property type="molecule type" value="Genomic_DNA"/>
</dbReference>
<dbReference type="EMBL" id="VJMH01005519">
    <property type="protein sequence ID" value="KAF0695057.1"/>
    <property type="molecule type" value="Genomic_DNA"/>
</dbReference>
<evidence type="ECO:0000313" key="3">
    <source>
        <dbReference type="Proteomes" id="UP000332933"/>
    </source>
</evidence>
<dbReference type="Proteomes" id="UP000332933">
    <property type="component" value="Unassembled WGS sequence"/>
</dbReference>
<keyword evidence="3" id="KW-1185">Reference proteome</keyword>
<reference evidence="1" key="2">
    <citation type="submission" date="2019-06" db="EMBL/GenBank/DDBJ databases">
        <title>Genomics analysis of Aphanomyces spp. identifies a new class of oomycete effector associated with host adaptation.</title>
        <authorList>
            <person name="Gaulin E."/>
        </authorList>
    </citation>
    <scope>NUCLEOTIDE SEQUENCE</scope>
    <source>
        <strain evidence="1">CBS 578.67</strain>
    </source>
</reference>
<organism evidence="2 3">
    <name type="scientific">Aphanomyces stellatus</name>
    <dbReference type="NCBI Taxonomy" id="120398"/>
    <lineage>
        <taxon>Eukaryota</taxon>
        <taxon>Sar</taxon>
        <taxon>Stramenopiles</taxon>
        <taxon>Oomycota</taxon>
        <taxon>Saprolegniomycetes</taxon>
        <taxon>Saprolegniales</taxon>
        <taxon>Verrucalvaceae</taxon>
        <taxon>Aphanomyces</taxon>
    </lineage>
</organism>
<sequence length="116" mass="13000">MLLGETLRLLGKEDNASIAFDAVQQWRVKDISMVKNDDYSNAAAWFTRELNIAQTAEDFAHRRATFFCMGFVDMAFDDAHKAAEMGTSAEGFILLGETLRLIDKDEEALVTFDAVN</sequence>